<dbReference type="AlphaFoldDB" id="X1IU83"/>
<accession>X1IU83</accession>
<reference evidence="1" key="1">
    <citation type="journal article" date="2014" name="Front. Microbiol.">
        <title>High frequency of phylogenetically diverse reductive dehalogenase-homologous genes in deep subseafloor sedimentary metagenomes.</title>
        <authorList>
            <person name="Kawai M."/>
            <person name="Futagami T."/>
            <person name="Toyoda A."/>
            <person name="Takaki Y."/>
            <person name="Nishi S."/>
            <person name="Hori S."/>
            <person name="Arai W."/>
            <person name="Tsubouchi T."/>
            <person name="Morono Y."/>
            <person name="Uchiyama I."/>
            <person name="Ito T."/>
            <person name="Fujiyama A."/>
            <person name="Inagaki F."/>
            <person name="Takami H."/>
        </authorList>
    </citation>
    <scope>NUCLEOTIDE SEQUENCE</scope>
    <source>
        <strain evidence="1">Expedition CK06-06</strain>
    </source>
</reference>
<feature type="non-terminal residue" evidence="1">
    <location>
        <position position="1"/>
    </location>
</feature>
<protein>
    <submittedName>
        <fullName evidence="1">Uncharacterized protein</fullName>
    </submittedName>
</protein>
<dbReference type="Pfam" id="PF18951">
    <property type="entry name" value="DUF5695"/>
    <property type="match status" value="1"/>
</dbReference>
<organism evidence="1">
    <name type="scientific">marine sediment metagenome</name>
    <dbReference type="NCBI Taxonomy" id="412755"/>
    <lineage>
        <taxon>unclassified sequences</taxon>
        <taxon>metagenomes</taxon>
        <taxon>ecological metagenomes</taxon>
    </lineage>
</organism>
<name>X1IU83_9ZZZZ</name>
<dbReference type="EMBL" id="BARU01037172">
    <property type="protein sequence ID" value="GAH85277.1"/>
    <property type="molecule type" value="Genomic_DNA"/>
</dbReference>
<feature type="non-terminal residue" evidence="1">
    <location>
        <position position="249"/>
    </location>
</feature>
<proteinExistence type="predicted"/>
<comment type="caution">
    <text evidence="1">The sequence shown here is derived from an EMBL/GenBank/DDBJ whole genome shotgun (WGS) entry which is preliminary data.</text>
</comment>
<sequence>AESVGRSYNYPHVAAAYWSMYRLARNYSGLVTSHSWEWFLERAYQTSLAMVKFAPGHARHGQMEGTIYPIILRDLELEEWSEQAASMETAMKNRADIWKDKAYPFGSEMAWDSTGQEEVYAWCRHFGYGDKASVSLNSILGYMPTVPHWGYNGNARRYWDFVYASKLRRIERQIHHYGSGLNAIPVLTEYRDHPEDYYLLRVGYGGMMGALSNIDQEGFSSAAFHSFPSTLKWDAYSGDYGPNFFGHAI</sequence>
<evidence type="ECO:0000313" key="1">
    <source>
        <dbReference type="EMBL" id="GAH85277.1"/>
    </source>
</evidence>
<dbReference type="InterPro" id="IPR043750">
    <property type="entry name" value="DUF5695"/>
</dbReference>
<gene>
    <name evidence="1" type="ORF">S03H2_57957</name>
</gene>